<evidence type="ECO:0000313" key="2">
    <source>
        <dbReference type="Proteomes" id="UP000230551"/>
    </source>
</evidence>
<name>A0A2G5P7U5_9MYCO</name>
<sequence>MSDADDLHARLAAFLAAGGELTAADVPPVSRRGAFDELRETYADLVSARRQASRWLAVPVTAFSGADELRDFLEGAAAEWVDARLRLAVVRYLT</sequence>
<dbReference type="RefSeq" id="WP_090590109.1">
    <property type="nucleotide sequence ID" value="NZ_CP104302.1"/>
</dbReference>
<dbReference type="AlphaFoldDB" id="A0A2G5P7U5"/>
<evidence type="ECO:0000313" key="1">
    <source>
        <dbReference type="EMBL" id="PIB74441.1"/>
    </source>
</evidence>
<proteinExistence type="predicted"/>
<protein>
    <submittedName>
        <fullName evidence="1">Uncharacterized protein</fullName>
    </submittedName>
</protein>
<dbReference type="Proteomes" id="UP000230551">
    <property type="component" value="Unassembled WGS sequence"/>
</dbReference>
<dbReference type="EMBL" id="PDCN02000017">
    <property type="protein sequence ID" value="PIB74441.1"/>
    <property type="molecule type" value="Genomic_DNA"/>
</dbReference>
<accession>A0A2G5P7U5</accession>
<reference evidence="1 2" key="1">
    <citation type="journal article" date="2017" name="Infect. Genet. Evol.">
        <title>The new phylogeny of the genus Mycobacterium: The old and the news.</title>
        <authorList>
            <person name="Tortoli E."/>
            <person name="Fedrizzi T."/>
            <person name="Meehan C.J."/>
            <person name="Trovato A."/>
            <person name="Grottola A."/>
            <person name="Giacobazzi E."/>
            <person name="Serpini G.F."/>
            <person name="Tagliazucchi S."/>
            <person name="Fabio A."/>
            <person name="Bettua C."/>
            <person name="Bertorelli R."/>
            <person name="Frascaro F."/>
            <person name="De Sanctis V."/>
            <person name="Pecorari M."/>
            <person name="Jousson O."/>
            <person name="Segata N."/>
            <person name="Cirillo D.M."/>
        </authorList>
    </citation>
    <scope>NUCLEOTIDE SEQUENCE [LARGE SCALE GENOMIC DNA]</scope>
    <source>
        <strain evidence="1 2">CIP1034565</strain>
    </source>
</reference>
<gene>
    <name evidence="1" type="ORF">CQY22_013310</name>
</gene>
<organism evidence="1 2">
    <name type="scientific">Mycolicibacterium brumae</name>
    <dbReference type="NCBI Taxonomy" id="85968"/>
    <lineage>
        <taxon>Bacteria</taxon>
        <taxon>Bacillati</taxon>
        <taxon>Actinomycetota</taxon>
        <taxon>Actinomycetes</taxon>
        <taxon>Mycobacteriales</taxon>
        <taxon>Mycobacteriaceae</taxon>
        <taxon>Mycolicibacterium</taxon>
    </lineage>
</organism>
<comment type="caution">
    <text evidence="1">The sequence shown here is derived from an EMBL/GenBank/DDBJ whole genome shotgun (WGS) entry which is preliminary data.</text>
</comment>
<keyword evidence="2" id="KW-1185">Reference proteome</keyword>